<dbReference type="Proteomes" id="UP000642125">
    <property type="component" value="Unassembled WGS sequence"/>
</dbReference>
<dbReference type="InterPro" id="IPR018357">
    <property type="entry name" value="Hexapep_transf_CS"/>
</dbReference>
<sequence length="219" mass="22987">MPTPARAASGPRAAAGSPGAAAGEHWRSLRRFARTLREDLEAAQRRDPAARSRVEVALAYPGLHAVWVHRLAHRMWREPALRLPARLLSQLSRAATGVEIHPGATIGRRLFIDHGMGVVVGETAVVGDDVVLFHGATLGGKTMKRGKRHPTVGNDVVVGAGAKVLGPVWIGDGAQVGANAVVLKDVPAGAVAVGVPATIRRRPASSPPEPEVDDPAIYI</sequence>
<evidence type="ECO:0000256" key="6">
    <source>
        <dbReference type="ARBA" id="ARBA00022679"/>
    </source>
</evidence>
<comment type="catalytic activity">
    <reaction evidence="10">
        <text>L-serine + acetyl-CoA = O-acetyl-L-serine + CoA</text>
        <dbReference type="Rhea" id="RHEA:24560"/>
        <dbReference type="ChEBI" id="CHEBI:33384"/>
        <dbReference type="ChEBI" id="CHEBI:57287"/>
        <dbReference type="ChEBI" id="CHEBI:57288"/>
        <dbReference type="ChEBI" id="CHEBI:58340"/>
        <dbReference type="EC" id="2.3.1.30"/>
    </reaction>
</comment>
<name>A0A919U605_9CELL</name>
<comment type="similarity">
    <text evidence="2">Belongs to the transferase hexapeptide repeat family.</text>
</comment>
<accession>A0A919U605</accession>
<dbReference type="Pfam" id="PF00132">
    <property type="entry name" value="Hexapep"/>
    <property type="match status" value="1"/>
</dbReference>
<feature type="region of interest" description="Disordered" evidence="11">
    <location>
        <begin position="200"/>
        <end position="219"/>
    </location>
</feature>
<dbReference type="InterPro" id="IPR053376">
    <property type="entry name" value="Serine_acetyltransferase"/>
</dbReference>
<evidence type="ECO:0000256" key="8">
    <source>
        <dbReference type="ARBA" id="ARBA00023192"/>
    </source>
</evidence>
<evidence type="ECO:0000256" key="4">
    <source>
        <dbReference type="ARBA" id="ARBA00018522"/>
    </source>
</evidence>
<dbReference type="EMBL" id="BONO01000006">
    <property type="protein sequence ID" value="GIG35785.1"/>
    <property type="molecule type" value="Genomic_DNA"/>
</dbReference>
<dbReference type="Gene3D" id="2.160.10.10">
    <property type="entry name" value="Hexapeptide repeat proteins"/>
    <property type="match status" value="1"/>
</dbReference>
<gene>
    <name evidence="12" type="ORF">Cpa01nite_11660</name>
</gene>
<keyword evidence="5" id="KW-0028">Amino-acid biosynthesis</keyword>
<dbReference type="InterPro" id="IPR005881">
    <property type="entry name" value="Ser_O-AcTrfase"/>
</dbReference>
<dbReference type="InterPro" id="IPR001451">
    <property type="entry name" value="Hexapep"/>
</dbReference>
<dbReference type="CDD" id="cd03354">
    <property type="entry name" value="LbH_SAT"/>
    <property type="match status" value="1"/>
</dbReference>
<dbReference type="GO" id="GO:0006535">
    <property type="term" value="P:cysteine biosynthetic process from serine"/>
    <property type="evidence" value="ECO:0007669"/>
    <property type="project" value="InterPro"/>
</dbReference>
<dbReference type="InterPro" id="IPR045304">
    <property type="entry name" value="LbH_SAT"/>
</dbReference>
<evidence type="ECO:0000256" key="2">
    <source>
        <dbReference type="ARBA" id="ARBA00007274"/>
    </source>
</evidence>
<feature type="compositionally biased region" description="Acidic residues" evidence="11">
    <location>
        <begin position="210"/>
        <end position="219"/>
    </location>
</feature>
<keyword evidence="7" id="KW-0677">Repeat</keyword>
<comment type="pathway">
    <text evidence="1">Amino-acid biosynthesis; L-cysteine biosynthesis; L-cysteine from L-serine: step 1/2.</text>
</comment>
<evidence type="ECO:0000256" key="9">
    <source>
        <dbReference type="ARBA" id="ARBA00023315"/>
    </source>
</evidence>
<dbReference type="InterPro" id="IPR011004">
    <property type="entry name" value="Trimer_LpxA-like_sf"/>
</dbReference>
<dbReference type="InterPro" id="IPR042122">
    <property type="entry name" value="Ser_AcTrfase_N_sf"/>
</dbReference>
<evidence type="ECO:0000256" key="3">
    <source>
        <dbReference type="ARBA" id="ARBA00013266"/>
    </source>
</evidence>
<keyword evidence="6" id="KW-0808">Transferase</keyword>
<dbReference type="GO" id="GO:0005737">
    <property type="term" value="C:cytoplasm"/>
    <property type="evidence" value="ECO:0007669"/>
    <property type="project" value="InterPro"/>
</dbReference>
<feature type="region of interest" description="Disordered" evidence="11">
    <location>
        <begin position="1"/>
        <end position="22"/>
    </location>
</feature>
<keyword evidence="13" id="KW-1185">Reference proteome</keyword>
<dbReference type="FunFam" id="2.160.10.10:FF:000007">
    <property type="entry name" value="Serine acetyltransferase"/>
    <property type="match status" value="1"/>
</dbReference>
<dbReference type="NCBIfam" id="TIGR01172">
    <property type="entry name" value="cysE"/>
    <property type="match status" value="1"/>
</dbReference>
<reference evidence="12" key="1">
    <citation type="submission" date="2021-01" db="EMBL/GenBank/DDBJ databases">
        <title>Whole genome shotgun sequence of Cellulomonas pakistanensis NBRC 110800.</title>
        <authorList>
            <person name="Komaki H."/>
            <person name="Tamura T."/>
        </authorList>
    </citation>
    <scope>NUCLEOTIDE SEQUENCE</scope>
    <source>
        <strain evidence="12">NBRC 110800</strain>
    </source>
</reference>
<evidence type="ECO:0000313" key="12">
    <source>
        <dbReference type="EMBL" id="GIG35785.1"/>
    </source>
</evidence>
<keyword evidence="9" id="KW-0012">Acyltransferase</keyword>
<organism evidence="12 13">
    <name type="scientific">Cellulomonas pakistanensis</name>
    <dbReference type="NCBI Taxonomy" id="992287"/>
    <lineage>
        <taxon>Bacteria</taxon>
        <taxon>Bacillati</taxon>
        <taxon>Actinomycetota</taxon>
        <taxon>Actinomycetes</taxon>
        <taxon>Micrococcales</taxon>
        <taxon>Cellulomonadaceae</taxon>
        <taxon>Cellulomonas</taxon>
    </lineage>
</organism>
<dbReference type="GO" id="GO:0009001">
    <property type="term" value="F:serine O-acetyltransferase activity"/>
    <property type="evidence" value="ECO:0007669"/>
    <property type="project" value="UniProtKB-EC"/>
</dbReference>
<comment type="caution">
    <text evidence="12">The sequence shown here is derived from an EMBL/GenBank/DDBJ whole genome shotgun (WGS) entry which is preliminary data.</text>
</comment>
<evidence type="ECO:0000256" key="10">
    <source>
        <dbReference type="ARBA" id="ARBA00049486"/>
    </source>
</evidence>
<proteinExistence type="inferred from homology"/>
<dbReference type="PANTHER" id="PTHR42811">
    <property type="entry name" value="SERINE ACETYLTRANSFERASE"/>
    <property type="match status" value="1"/>
</dbReference>
<dbReference type="AlphaFoldDB" id="A0A919U605"/>
<evidence type="ECO:0000256" key="11">
    <source>
        <dbReference type="SAM" id="MobiDB-lite"/>
    </source>
</evidence>
<dbReference type="SUPFAM" id="SSF51161">
    <property type="entry name" value="Trimeric LpxA-like enzymes"/>
    <property type="match status" value="1"/>
</dbReference>
<dbReference type="PROSITE" id="PS00101">
    <property type="entry name" value="HEXAPEP_TRANSFERASES"/>
    <property type="match status" value="1"/>
</dbReference>
<evidence type="ECO:0000256" key="7">
    <source>
        <dbReference type="ARBA" id="ARBA00022737"/>
    </source>
</evidence>
<dbReference type="NCBIfam" id="NF041874">
    <property type="entry name" value="EPS_EpsC"/>
    <property type="match status" value="1"/>
</dbReference>
<evidence type="ECO:0000256" key="1">
    <source>
        <dbReference type="ARBA" id="ARBA00004876"/>
    </source>
</evidence>
<protein>
    <recommendedName>
        <fullName evidence="4">Serine acetyltransferase</fullName>
        <ecNumber evidence="3">2.3.1.30</ecNumber>
    </recommendedName>
</protein>
<dbReference type="EC" id="2.3.1.30" evidence="3"/>
<dbReference type="Gene3D" id="1.10.3130.10">
    <property type="entry name" value="serine acetyltransferase, domain 1"/>
    <property type="match status" value="1"/>
</dbReference>
<evidence type="ECO:0000256" key="5">
    <source>
        <dbReference type="ARBA" id="ARBA00022605"/>
    </source>
</evidence>
<keyword evidence="8" id="KW-0198">Cysteine biosynthesis</keyword>
<evidence type="ECO:0000313" key="13">
    <source>
        <dbReference type="Proteomes" id="UP000642125"/>
    </source>
</evidence>